<organism evidence="2 3">
    <name type="scientific">Magallana gigas</name>
    <name type="common">Pacific oyster</name>
    <name type="synonym">Crassostrea gigas</name>
    <dbReference type="NCBI Taxonomy" id="29159"/>
    <lineage>
        <taxon>Eukaryota</taxon>
        <taxon>Metazoa</taxon>
        <taxon>Spiralia</taxon>
        <taxon>Lophotrochozoa</taxon>
        <taxon>Mollusca</taxon>
        <taxon>Bivalvia</taxon>
        <taxon>Autobranchia</taxon>
        <taxon>Pteriomorphia</taxon>
        <taxon>Ostreida</taxon>
        <taxon>Ostreoidea</taxon>
        <taxon>Ostreidae</taxon>
        <taxon>Magallana</taxon>
    </lineage>
</organism>
<keyword evidence="3" id="KW-1185">Reference proteome</keyword>
<evidence type="ECO:0000313" key="2">
    <source>
        <dbReference type="EnsemblMetazoa" id="G13773.1:cds"/>
    </source>
</evidence>
<evidence type="ECO:0000256" key="1">
    <source>
        <dbReference type="SAM" id="MobiDB-lite"/>
    </source>
</evidence>
<feature type="compositionally biased region" description="Acidic residues" evidence="1">
    <location>
        <begin position="50"/>
        <end position="74"/>
    </location>
</feature>
<accession>A0A8W8IGE9</accession>
<sequence length="164" mass="19057">MKRRSQLNASKYEDSDSDTNSEEIVVHEADSIAHSNDDTVALRIENSLANEEDNNEEDNNEEDNHEEDRNEEDTQISGKYQYIENPAYEQQTEPLPRRSQRTKKTTSWITSGDYIVNQQVLTKQPDWKIRADYLQTLVSSDVFHSENSKELIEKTLLQIISGRH</sequence>
<proteinExistence type="predicted"/>
<protein>
    <submittedName>
        <fullName evidence="2">Uncharacterized protein</fullName>
    </submittedName>
</protein>
<evidence type="ECO:0000313" key="3">
    <source>
        <dbReference type="Proteomes" id="UP000005408"/>
    </source>
</evidence>
<dbReference type="Proteomes" id="UP000005408">
    <property type="component" value="Unassembled WGS sequence"/>
</dbReference>
<dbReference type="EnsemblMetazoa" id="G13773.1">
    <property type="protein sequence ID" value="G13773.1:cds"/>
    <property type="gene ID" value="G13773"/>
</dbReference>
<feature type="compositionally biased region" description="Basic and acidic residues" evidence="1">
    <location>
        <begin position="24"/>
        <end position="37"/>
    </location>
</feature>
<dbReference type="AlphaFoldDB" id="A0A8W8IGE9"/>
<reference evidence="2" key="1">
    <citation type="submission" date="2022-08" db="UniProtKB">
        <authorList>
            <consortium name="EnsemblMetazoa"/>
        </authorList>
    </citation>
    <scope>IDENTIFICATION</scope>
    <source>
        <strain evidence="2">05x7-T-G4-1.051#20</strain>
    </source>
</reference>
<name>A0A8W8IGE9_MAGGI</name>
<feature type="region of interest" description="Disordered" evidence="1">
    <location>
        <begin position="1"/>
        <end position="104"/>
    </location>
</feature>